<reference evidence="2" key="2">
    <citation type="submission" date="2020-09" db="EMBL/GenBank/DDBJ databases">
        <authorList>
            <person name="Sun Q."/>
            <person name="Kim S."/>
        </authorList>
    </citation>
    <scope>NUCLEOTIDE SEQUENCE</scope>
    <source>
        <strain evidence="2">KCTC 12113</strain>
    </source>
</reference>
<dbReference type="EMBL" id="BMWP01000021">
    <property type="protein sequence ID" value="GGW41842.1"/>
    <property type="molecule type" value="Genomic_DNA"/>
</dbReference>
<evidence type="ECO:0000313" key="3">
    <source>
        <dbReference type="Proteomes" id="UP000634668"/>
    </source>
</evidence>
<dbReference type="RefSeq" id="WP_026814228.1">
    <property type="nucleotide sequence ID" value="NZ_BMWP01000021.1"/>
</dbReference>
<dbReference type="InterPro" id="IPR041662">
    <property type="entry name" value="SusD-like_2"/>
</dbReference>
<protein>
    <recommendedName>
        <fullName evidence="4">SusD/RagB family nutrient-binding outer membrane lipoprotein</fullName>
    </recommendedName>
</protein>
<evidence type="ECO:0000313" key="2">
    <source>
        <dbReference type="EMBL" id="GGW41842.1"/>
    </source>
</evidence>
<reference evidence="2" key="1">
    <citation type="journal article" date="2014" name="Int. J. Syst. Evol. Microbiol.">
        <title>Complete genome sequence of Corynebacterium casei LMG S-19264T (=DSM 44701T), isolated from a smear-ripened cheese.</title>
        <authorList>
            <consortium name="US DOE Joint Genome Institute (JGI-PGF)"/>
            <person name="Walter F."/>
            <person name="Albersmeier A."/>
            <person name="Kalinowski J."/>
            <person name="Ruckert C."/>
        </authorList>
    </citation>
    <scope>NUCLEOTIDE SEQUENCE</scope>
    <source>
        <strain evidence="2">KCTC 12113</strain>
    </source>
</reference>
<evidence type="ECO:0000256" key="1">
    <source>
        <dbReference type="SAM" id="MobiDB-lite"/>
    </source>
</evidence>
<accession>A0A918J179</accession>
<comment type="caution">
    <text evidence="2">The sequence shown here is derived from an EMBL/GenBank/DDBJ whole genome shotgun (WGS) entry which is preliminary data.</text>
</comment>
<organism evidence="2 3">
    <name type="scientific">Arenibacter certesii</name>
    <dbReference type="NCBI Taxonomy" id="228955"/>
    <lineage>
        <taxon>Bacteria</taxon>
        <taxon>Pseudomonadati</taxon>
        <taxon>Bacteroidota</taxon>
        <taxon>Flavobacteriia</taxon>
        <taxon>Flavobacteriales</taxon>
        <taxon>Flavobacteriaceae</taxon>
        <taxon>Arenibacter</taxon>
    </lineage>
</organism>
<dbReference type="PROSITE" id="PS51257">
    <property type="entry name" value="PROKAR_LIPOPROTEIN"/>
    <property type="match status" value="1"/>
</dbReference>
<sequence>MKKIIVLILVSSTLLLLGCDNWEDDINLDSSRPIFDEKIAPELFLLPTMDGILGHSEDGFSETSWNIMMPLVEYNGKTRSLSQPNRHRSWHDLDDNVWGKGYGVLNGIKQVRRAAKGSGDTRYEAVANIWETYIMLNMTLLYGDIPYFDAVGEELVSQVTYDSQALIFPAMMDKLKAASDLIGNQTSPISSGNDVIFAGNIQKWKKFANVLRFKAAMHFHNSDPGLSEGILIEIVNNPAQYPMFESNSDNAYFSFDGVQRISPFYLIPIASEDNLPISNVFIERLLSLADPRIYQFAKPVQKVWDDSNLYVVPSNKGVDKYVGHLYGITTSDGDAALWNGGVEYASRQTTDFFRPVDANFVPTAAAKTKPWFLSHYPEVIFLKAEAAFKGWIPGNAQALYEQGIAASLEMFQATFSDPRYAGAYAEDALGGLGEYLAQQQVSWGGGRNQELLIHEQKWIACYQLILEPYFQQRRVMMPPLRASNNAAAFESSGSGTRLPGRADYPDSEHQKNPVGVKRAWKEGFDIPITGESDRTDARMYIINNGLSPSLQMPIFIEPVVSSGEYPGDINFKSWYDAHWKSMFWWENE</sequence>
<dbReference type="Proteomes" id="UP000634668">
    <property type="component" value="Unassembled WGS sequence"/>
</dbReference>
<evidence type="ECO:0008006" key="4">
    <source>
        <dbReference type="Google" id="ProtNLM"/>
    </source>
</evidence>
<feature type="region of interest" description="Disordered" evidence="1">
    <location>
        <begin position="487"/>
        <end position="512"/>
    </location>
</feature>
<dbReference type="Pfam" id="PF12771">
    <property type="entry name" value="SusD-like_2"/>
    <property type="match status" value="1"/>
</dbReference>
<name>A0A918J179_9FLAO</name>
<proteinExistence type="predicted"/>
<gene>
    <name evidence="2" type="ORF">GCM10007383_28080</name>
</gene>
<dbReference type="SUPFAM" id="SSF48452">
    <property type="entry name" value="TPR-like"/>
    <property type="match status" value="1"/>
</dbReference>
<dbReference type="AlphaFoldDB" id="A0A918J179"/>
<dbReference type="InterPro" id="IPR011990">
    <property type="entry name" value="TPR-like_helical_dom_sf"/>
</dbReference>
<keyword evidence="3" id="KW-1185">Reference proteome</keyword>
<dbReference type="Gene3D" id="1.25.40.390">
    <property type="match status" value="1"/>
</dbReference>